<accession>A0A6P7HTX2</accession>
<feature type="compositionally biased region" description="Polar residues" evidence="3">
    <location>
        <begin position="447"/>
        <end position="458"/>
    </location>
</feature>
<organism evidence="4 5">
    <name type="scientific">Parambassis ranga</name>
    <name type="common">Indian glassy fish</name>
    <dbReference type="NCBI Taxonomy" id="210632"/>
    <lineage>
        <taxon>Eukaryota</taxon>
        <taxon>Metazoa</taxon>
        <taxon>Chordata</taxon>
        <taxon>Craniata</taxon>
        <taxon>Vertebrata</taxon>
        <taxon>Euteleostomi</taxon>
        <taxon>Actinopterygii</taxon>
        <taxon>Neopterygii</taxon>
        <taxon>Teleostei</taxon>
        <taxon>Neoteleostei</taxon>
        <taxon>Acanthomorphata</taxon>
        <taxon>Ovalentaria</taxon>
        <taxon>Ambassidae</taxon>
        <taxon>Parambassis</taxon>
    </lineage>
</organism>
<feature type="region of interest" description="Disordered" evidence="3">
    <location>
        <begin position="422"/>
        <end position="471"/>
    </location>
</feature>
<comment type="similarity">
    <text evidence="1">Belongs to the CFAP97 family.</text>
</comment>
<feature type="compositionally biased region" description="Low complexity" evidence="3">
    <location>
        <begin position="162"/>
        <end position="187"/>
    </location>
</feature>
<protein>
    <recommendedName>
        <fullName evidence="2">Cilia- and flagella-associated protein 97</fullName>
    </recommendedName>
</protein>
<keyword evidence="5" id="KW-0969">Cilium</keyword>
<keyword evidence="5" id="KW-0966">Cell projection</keyword>
<feature type="compositionally biased region" description="Acidic residues" evidence="3">
    <location>
        <begin position="277"/>
        <end position="287"/>
    </location>
</feature>
<evidence type="ECO:0000313" key="5">
    <source>
        <dbReference type="RefSeq" id="XP_028259185.1"/>
    </source>
</evidence>
<evidence type="ECO:0000313" key="4">
    <source>
        <dbReference type="Proteomes" id="UP000515145"/>
    </source>
</evidence>
<evidence type="ECO:0000256" key="3">
    <source>
        <dbReference type="SAM" id="MobiDB-lite"/>
    </source>
</evidence>
<feature type="compositionally biased region" description="Basic and acidic residues" evidence="3">
    <location>
        <begin position="246"/>
        <end position="260"/>
    </location>
</feature>
<dbReference type="InterPro" id="IPR029488">
    <property type="entry name" value="Hmw/CFAP97"/>
</dbReference>
<dbReference type="GO" id="GO:0007283">
    <property type="term" value="P:spermatogenesis"/>
    <property type="evidence" value="ECO:0007669"/>
    <property type="project" value="TreeGrafter"/>
</dbReference>
<feature type="compositionally biased region" description="Polar residues" evidence="3">
    <location>
        <begin position="225"/>
        <end position="242"/>
    </location>
</feature>
<sequence length="471" mass="51729">MFNPSELEGEVDHAFFDSDCDNASGDGGRKVVKGSENEKKGPAAHESLQVKDAKIKPQVPLGTDKTIKHLKKVEGKRRSRESSRSSDSCTSGKVISDSSDSEDDSKRSNGTFVASLAGASEMDDDYANNQSPKESEEELSASSKKRNKQCSKKLERNRHTQSPSSTETSTDADSESSYCSRSSSLESPILLKPNKSSLYPGVRRTRIGSAGTQDLPNTHTEDSENTVTDVSPLSSPDITPLQSLDLKPKVSEEGNHKEQQQQEEDSVPSSGLISTQQDEDSDQDMDEVSLSLESQLGSKMVFHCHGGRNRKNFSFTNDEVQRIDRENQRLLRELSRLSPGPRPGSVAGKKTHSASNCPLNRLSHSALNRQREQQRIERDNLAFIKRLESVKPTPGLRRSEQLADHQRQLGYLGASSYPVCRTTTKKERSSSRASSAVSRPVSSRAAFTTTDSSNTPTPRSKKLSAGRPAWC</sequence>
<feature type="compositionally biased region" description="Basic residues" evidence="3">
    <location>
        <begin position="68"/>
        <end position="79"/>
    </location>
</feature>
<reference evidence="5" key="1">
    <citation type="submission" date="2025-08" db="UniProtKB">
        <authorList>
            <consortium name="RefSeq"/>
        </authorList>
    </citation>
    <scope>IDENTIFICATION</scope>
</reference>
<name>A0A6P7HTX2_9TELE</name>
<dbReference type="InParanoid" id="A0A6P7HTX2"/>
<dbReference type="AlphaFoldDB" id="A0A6P7HTX2"/>
<feature type="region of interest" description="Disordered" evidence="3">
    <location>
        <begin position="1"/>
        <end position="289"/>
    </location>
</feature>
<feature type="region of interest" description="Disordered" evidence="3">
    <location>
        <begin position="336"/>
        <end position="359"/>
    </location>
</feature>
<dbReference type="GeneID" id="114434291"/>
<gene>
    <name evidence="5" type="primary">cfap97</name>
</gene>
<keyword evidence="5" id="KW-0282">Flagellum</keyword>
<dbReference type="Pfam" id="PF13879">
    <property type="entry name" value="Hmw_CFAP97"/>
    <property type="match status" value="1"/>
</dbReference>
<evidence type="ECO:0000256" key="1">
    <source>
        <dbReference type="ARBA" id="ARBA00008315"/>
    </source>
</evidence>
<keyword evidence="4" id="KW-1185">Reference proteome</keyword>
<dbReference type="InterPro" id="IPR038791">
    <property type="entry name" value="Cfap97/Hemingway"/>
</dbReference>
<proteinExistence type="inferred from homology"/>
<dbReference type="CTD" id="57587"/>
<evidence type="ECO:0000256" key="2">
    <source>
        <dbReference type="ARBA" id="ARBA00021424"/>
    </source>
</evidence>
<dbReference type="OrthoDB" id="515313at2759"/>
<dbReference type="RefSeq" id="XP_028259185.1">
    <property type="nucleotide sequence ID" value="XM_028403384.1"/>
</dbReference>
<dbReference type="Proteomes" id="UP000515145">
    <property type="component" value="Chromosome 1"/>
</dbReference>
<dbReference type="PANTHER" id="PTHR23035:SF1">
    <property type="entry name" value="CILIA- AND FLAGELLA-ASSOCIATED PROTEIN 97"/>
    <property type="match status" value="1"/>
</dbReference>
<dbReference type="PANTHER" id="PTHR23035">
    <property type="entry name" value="CILIA- AND FLAGELLA-ASSOCIATED PROTEIN 97-RELATED"/>
    <property type="match status" value="1"/>
</dbReference>
<feature type="compositionally biased region" description="Basic and acidic residues" evidence="3">
    <location>
        <begin position="27"/>
        <end position="55"/>
    </location>
</feature>
<feature type="compositionally biased region" description="Low complexity" evidence="3">
    <location>
        <begin position="431"/>
        <end position="446"/>
    </location>
</feature>